<name>A0ABT5ZLM0_9ACTN</name>
<dbReference type="InterPro" id="IPR000653">
    <property type="entry name" value="DegT/StrS_aminotransferase"/>
</dbReference>
<dbReference type="Proteomes" id="UP001216579">
    <property type="component" value="Unassembled WGS sequence"/>
</dbReference>
<comment type="cofactor">
    <cofactor evidence="1">
        <name>pyridoxal 5'-phosphate</name>
        <dbReference type="ChEBI" id="CHEBI:597326"/>
    </cofactor>
</comment>
<dbReference type="InterPro" id="IPR015421">
    <property type="entry name" value="PyrdxlP-dep_Trfase_major"/>
</dbReference>
<dbReference type="PANTHER" id="PTHR30244:SF34">
    <property type="entry name" value="DTDP-4-AMINO-4,6-DIDEOXYGALACTOSE TRANSAMINASE"/>
    <property type="match status" value="1"/>
</dbReference>
<comment type="caution">
    <text evidence="7">The sequence shown here is derived from an EMBL/GenBank/DDBJ whole genome shotgun (WGS) entry which is preliminary data.</text>
</comment>
<dbReference type="InterPro" id="IPR015424">
    <property type="entry name" value="PyrdxlP-dep_Trfase"/>
</dbReference>
<dbReference type="Gene3D" id="3.40.640.10">
    <property type="entry name" value="Type I PLP-dependent aspartate aminotransferase-like (Major domain)"/>
    <property type="match status" value="1"/>
</dbReference>
<keyword evidence="4 6" id="KW-0663">Pyridoxal phosphate</keyword>
<dbReference type="Gene3D" id="3.90.1150.10">
    <property type="entry name" value="Aspartate Aminotransferase, domain 1"/>
    <property type="match status" value="1"/>
</dbReference>
<dbReference type="Pfam" id="PF01041">
    <property type="entry name" value="DegT_DnrJ_EryC1"/>
    <property type="match status" value="1"/>
</dbReference>
<dbReference type="CDD" id="cd00616">
    <property type="entry name" value="AHBA_syn"/>
    <property type="match status" value="1"/>
</dbReference>
<dbReference type="InterPro" id="IPR015422">
    <property type="entry name" value="PyrdxlP-dep_Trfase_small"/>
</dbReference>
<dbReference type="RefSeq" id="WP_276093910.1">
    <property type="nucleotide sequence ID" value="NZ_JARJBC010000008.1"/>
</dbReference>
<evidence type="ECO:0000256" key="2">
    <source>
        <dbReference type="ARBA" id="ARBA00022576"/>
    </source>
</evidence>
<organism evidence="7 8">
    <name type="scientific">Streptomyces silvisoli</name>
    <dbReference type="NCBI Taxonomy" id="3034235"/>
    <lineage>
        <taxon>Bacteria</taxon>
        <taxon>Bacillati</taxon>
        <taxon>Actinomycetota</taxon>
        <taxon>Actinomycetes</taxon>
        <taxon>Kitasatosporales</taxon>
        <taxon>Streptomycetaceae</taxon>
        <taxon>Streptomyces</taxon>
    </lineage>
</organism>
<evidence type="ECO:0000256" key="1">
    <source>
        <dbReference type="ARBA" id="ARBA00001933"/>
    </source>
</evidence>
<dbReference type="EMBL" id="JARJBC010000008">
    <property type="protein sequence ID" value="MDF3290499.1"/>
    <property type="molecule type" value="Genomic_DNA"/>
</dbReference>
<gene>
    <name evidence="7" type="ORF">P3G67_14830</name>
</gene>
<evidence type="ECO:0000256" key="4">
    <source>
        <dbReference type="ARBA" id="ARBA00022898"/>
    </source>
</evidence>
<proteinExistence type="inferred from homology"/>
<dbReference type="SUPFAM" id="SSF53383">
    <property type="entry name" value="PLP-dependent transferases"/>
    <property type="match status" value="1"/>
</dbReference>
<evidence type="ECO:0000256" key="6">
    <source>
        <dbReference type="RuleBase" id="RU004508"/>
    </source>
</evidence>
<sequence length="414" mass="45990">MNKNYVVPWGKRGSVLAAPEISVLTELVEGGQPLSMGTWRDRFERAFADLVGSRHAISVTSGTVALELAIEMLDLQAGDEVIATPQTYQATVQPLLDYGVRVRFCDIEPGTLNLDPAALESLITARTRAVLLVHYGGCPAEMDQIMSVARRHGITVLEDCAHAQGAKYRGRRPGSLADIATFSFQNAKNITTLGEGGMITFDRDDWAERLDRLRSNEVDAEIDQQYWTGVDEPVVLPWMKYSASVYTDRVRRLRRAGTNATMSEAAAAVGLVQLDRLEEVERARRSIAARIDEVLGGYSFVTPQSAPAHSEHSYHLYTCFAQTQELRDQLLLSLDRRGVQIELRYFPQHLLPEWRHQGHGPGECPVAERLWFEQHLNLPCHPGLTGSQVDYLADALDHSLAELNGSPSPRFSVA</sequence>
<evidence type="ECO:0000313" key="8">
    <source>
        <dbReference type="Proteomes" id="UP001216579"/>
    </source>
</evidence>
<evidence type="ECO:0000256" key="3">
    <source>
        <dbReference type="ARBA" id="ARBA00022679"/>
    </source>
</evidence>
<keyword evidence="8" id="KW-1185">Reference proteome</keyword>
<dbReference type="GO" id="GO:0008483">
    <property type="term" value="F:transaminase activity"/>
    <property type="evidence" value="ECO:0007669"/>
    <property type="project" value="UniProtKB-KW"/>
</dbReference>
<protein>
    <submittedName>
        <fullName evidence="7">DegT/DnrJ/EryC1/StrS family aminotransferase</fullName>
    </submittedName>
</protein>
<evidence type="ECO:0000256" key="5">
    <source>
        <dbReference type="ARBA" id="ARBA00038398"/>
    </source>
</evidence>
<keyword evidence="2 7" id="KW-0032">Aminotransferase</keyword>
<accession>A0ABT5ZLM0</accession>
<dbReference type="PANTHER" id="PTHR30244">
    <property type="entry name" value="TRANSAMINASE"/>
    <property type="match status" value="1"/>
</dbReference>
<evidence type="ECO:0000313" key="7">
    <source>
        <dbReference type="EMBL" id="MDF3290499.1"/>
    </source>
</evidence>
<comment type="similarity">
    <text evidence="5">Belongs to the DegT/DnrJ/EryC1 family. L-glutamine:2-deoxy-scyllo-inosose/scyllo-inosose aminotransferase subfamily.</text>
</comment>
<keyword evidence="3" id="KW-0808">Transferase</keyword>
<reference evidence="7 8" key="1">
    <citation type="submission" date="2023-03" db="EMBL/GenBank/DDBJ databases">
        <title>Draft genome sequence of Streptomyces sp. RB6PN23 isolated from peat swamp forest in Thailand.</title>
        <authorList>
            <person name="Klaysubun C."/>
            <person name="Duangmal K."/>
        </authorList>
    </citation>
    <scope>NUCLEOTIDE SEQUENCE [LARGE SCALE GENOMIC DNA]</scope>
    <source>
        <strain evidence="7 8">RB6PN23</strain>
    </source>
</reference>
<dbReference type="PIRSF" id="PIRSF000390">
    <property type="entry name" value="PLP_StrS"/>
    <property type="match status" value="1"/>
</dbReference>